<dbReference type="Proteomes" id="UP000593576">
    <property type="component" value="Unassembled WGS sequence"/>
</dbReference>
<dbReference type="EMBL" id="JABFAF010000005">
    <property type="protein sequence ID" value="MBA0854781.1"/>
    <property type="molecule type" value="Genomic_DNA"/>
</dbReference>
<accession>A0A7J9L7W5</accession>
<keyword evidence="2" id="KW-1185">Reference proteome</keyword>
<dbReference type="InterPro" id="IPR037848">
    <property type="entry name" value="GEM-like"/>
</dbReference>
<comment type="caution">
    <text evidence="1">The sequence shown here is derived from an EMBL/GenBank/DDBJ whole genome shotgun (WGS) entry which is preliminary data.</text>
</comment>
<reference evidence="1 2" key="1">
    <citation type="journal article" date="2019" name="Genome Biol. Evol.">
        <title>Insights into the evolution of the New World diploid cottons (Gossypium, subgenus Houzingenia) based on genome sequencing.</title>
        <authorList>
            <person name="Grover C.E."/>
            <person name="Arick M.A. 2nd"/>
            <person name="Thrash A."/>
            <person name="Conover J.L."/>
            <person name="Sanders W.S."/>
            <person name="Peterson D.G."/>
            <person name="Frelichowski J.E."/>
            <person name="Scheffler J.A."/>
            <person name="Scheffler B.E."/>
            <person name="Wendel J.F."/>
        </authorList>
    </citation>
    <scope>NUCLEOTIDE SEQUENCE [LARGE SCALE GENOMIC DNA]</scope>
    <source>
        <strain evidence="1">1</strain>
        <tissue evidence="1">Leaf</tissue>
    </source>
</reference>
<name>A0A7J9L7W5_GOSSC</name>
<gene>
    <name evidence="1" type="ORF">Goshw_004878</name>
</gene>
<dbReference type="PANTHER" id="PTHR31969">
    <property type="entry name" value="GEM-LIKE PROTEIN 2"/>
    <property type="match status" value="1"/>
</dbReference>
<dbReference type="Gene3D" id="2.30.29.30">
    <property type="entry name" value="Pleckstrin-homology domain (PH domain)/Phosphotyrosine-binding domain (PTB)"/>
    <property type="match status" value="1"/>
</dbReference>
<organism evidence="1 2">
    <name type="scientific">Gossypium schwendimanii</name>
    <name type="common">Cotton</name>
    <dbReference type="NCBI Taxonomy" id="34291"/>
    <lineage>
        <taxon>Eukaryota</taxon>
        <taxon>Viridiplantae</taxon>
        <taxon>Streptophyta</taxon>
        <taxon>Embryophyta</taxon>
        <taxon>Tracheophyta</taxon>
        <taxon>Spermatophyta</taxon>
        <taxon>Magnoliopsida</taxon>
        <taxon>eudicotyledons</taxon>
        <taxon>Gunneridae</taxon>
        <taxon>Pentapetalae</taxon>
        <taxon>rosids</taxon>
        <taxon>malvids</taxon>
        <taxon>Malvales</taxon>
        <taxon>Malvaceae</taxon>
        <taxon>Malvoideae</taxon>
        <taxon>Gossypium</taxon>
    </lineage>
</organism>
<proteinExistence type="predicted"/>
<evidence type="ECO:0000313" key="2">
    <source>
        <dbReference type="Proteomes" id="UP000593576"/>
    </source>
</evidence>
<evidence type="ECO:0008006" key="3">
    <source>
        <dbReference type="Google" id="ProtNLM"/>
    </source>
</evidence>
<protein>
    <recommendedName>
        <fullName evidence="3">GRAM domain-containing protein</fullName>
    </recommendedName>
</protein>
<dbReference type="OrthoDB" id="936469at2759"/>
<dbReference type="InterPro" id="IPR011993">
    <property type="entry name" value="PH-like_dom_sf"/>
</dbReference>
<dbReference type="AlphaFoldDB" id="A0A7J9L7W5"/>
<evidence type="ECO:0000313" key="1">
    <source>
        <dbReference type="EMBL" id="MBA0854781.1"/>
    </source>
</evidence>
<sequence>MELREEHQGNTYLMLLADTTFHHKGLQKVGKGNFVLKRMNLLGKKADTLGHVVGEHVRLGPKISETVKGKSSLEARVFLVGGLEKIFKQLFSFRGEKFLKACQCYLSTTTGPVAVLLFISSEKVVVPVEKIKGVQKYMEIVTVDGLDIWFMGFLNYHKAFKCLQQAISQRLDDVHFLGGLTNFTGDCFVDEMWKGEQ</sequence>